<feature type="transmembrane region" description="Helical" evidence="2">
    <location>
        <begin position="92"/>
        <end position="116"/>
    </location>
</feature>
<keyword evidence="2" id="KW-1133">Transmembrane helix</keyword>
<feature type="transmembrane region" description="Helical" evidence="2">
    <location>
        <begin position="53"/>
        <end position="80"/>
    </location>
</feature>
<evidence type="ECO:0000256" key="2">
    <source>
        <dbReference type="SAM" id="Phobius"/>
    </source>
</evidence>
<comment type="caution">
    <text evidence="3">The sequence shown here is derived from an EMBL/GenBank/DDBJ whole genome shotgun (WGS) entry which is preliminary data.</text>
</comment>
<reference evidence="3 4" key="1">
    <citation type="submission" date="2021-01" db="EMBL/GenBank/DDBJ databases">
        <title>Sequencing the genomes of 1000 actinobacteria strains.</title>
        <authorList>
            <person name="Klenk H.-P."/>
        </authorList>
    </citation>
    <scope>NUCLEOTIDE SEQUENCE [LARGE SCALE GENOMIC DNA]</scope>
    <source>
        <strain evidence="3 4">DSM 18662</strain>
    </source>
</reference>
<feature type="compositionally biased region" description="Pro residues" evidence="1">
    <location>
        <begin position="136"/>
        <end position="145"/>
    </location>
</feature>
<protein>
    <submittedName>
        <fullName evidence="3">Uncharacterized protein</fullName>
    </submittedName>
</protein>
<evidence type="ECO:0000313" key="4">
    <source>
        <dbReference type="Proteomes" id="UP000704762"/>
    </source>
</evidence>
<keyword evidence="2" id="KW-0812">Transmembrane</keyword>
<accession>A0ABS2RG20</accession>
<gene>
    <name evidence="3" type="ORF">JOE57_000052</name>
</gene>
<dbReference type="EMBL" id="JAFBCF010000001">
    <property type="protein sequence ID" value="MBM7797131.1"/>
    <property type="molecule type" value="Genomic_DNA"/>
</dbReference>
<keyword evidence="4" id="KW-1185">Reference proteome</keyword>
<dbReference type="RefSeq" id="WP_204915859.1">
    <property type="nucleotide sequence ID" value="NZ_BAAAQP010000003.1"/>
</dbReference>
<keyword evidence="2" id="KW-0472">Membrane</keyword>
<evidence type="ECO:0000256" key="1">
    <source>
        <dbReference type="SAM" id="MobiDB-lite"/>
    </source>
</evidence>
<feature type="transmembrane region" description="Helical" evidence="2">
    <location>
        <begin position="9"/>
        <end position="33"/>
    </location>
</feature>
<evidence type="ECO:0000313" key="3">
    <source>
        <dbReference type="EMBL" id="MBM7797131.1"/>
    </source>
</evidence>
<name>A0ABS2RG20_9ACTN</name>
<feature type="compositionally biased region" description="Low complexity" evidence="1">
    <location>
        <begin position="126"/>
        <end position="135"/>
    </location>
</feature>
<sequence length="145" mass="14762">MDKPLIVKLFVGSLIALVGAGVLFLVAGGLAIWQDSFVMNGPDVVGIKSGPFGWTMIGLAGIAVLVMVCAAIAQFVAWVGAVLNTAQLDDKAWFLVLLLTGLFSLGFVAMIAYVIAGPDGTRPAPAVVTGPGAQAPAPPVPAHHS</sequence>
<feature type="region of interest" description="Disordered" evidence="1">
    <location>
        <begin position="126"/>
        <end position="145"/>
    </location>
</feature>
<organism evidence="3 4">
    <name type="scientific">Microlunatus panaciterrae</name>
    <dbReference type="NCBI Taxonomy" id="400768"/>
    <lineage>
        <taxon>Bacteria</taxon>
        <taxon>Bacillati</taxon>
        <taxon>Actinomycetota</taxon>
        <taxon>Actinomycetes</taxon>
        <taxon>Propionibacteriales</taxon>
        <taxon>Propionibacteriaceae</taxon>
        <taxon>Microlunatus</taxon>
    </lineage>
</organism>
<dbReference type="Proteomes" id="UP000704762">
    <property type="component" value="Unassembled WGS sequence"/>
</dbReference>
<proteinExistence type="predicted"/>